<evidence type="ECO:0000259" key="3">
    <source>
        <dbReference type="PROSITE" id="PS01186"/>
    </source>
</evidence>
<dbReference type="GO" id="GO:0048018">
    <property type="term" value="F:receptor ligand activity"/>
    <property type="evidence" value="ECO:0007669"/>
    <property type="project" value="InterPro"/>
</dbReference>
<reference evidence="5" key="1">
    <citation type="submission" date="2019-12" db="UniProtKB">
        <authorList>
            <consortium name="WormBaseParasite"/>
        </authorList>
    </citation>
    <scope>IDENTIFICATION</scope>
</reference>
<proteinExistence type="predicted"/>
<dbReference type="PROSITE" id="PS00022">
    <property type="entry name" value="EGF_1"/>
    <property type="match status" value="1"/>
</dbReference>
<accession>A0A5S6Q7L4</accession>
<evidence type="ECO:0000313" key="5">
    <source>
        <dbReference type="WBParaSite" id="TMUE_1000003301.1"/>
    </source>
</evidence>
<dbReference type="AlphaFoldDB" id="A0A5S6Q7L4"/>
<keyword evidence="1" id="KW-0472">Membrane</keyword>
<keyword evidence="1" id="KW-0812">Transmembrane</keyword>
<keyword evidence="4" id="KW-1185">Reference proteome</keyword>
<dbReference type="PANTHER" id="PTHR12332:SF1">
    <property type="entry name" value="KEREN-RELATED"/>
    <property type="match status" value="1"/>
</dbReference>
<dbReference type="InterPro" id="IPR000742">
    <property type="entry name" value="EGF"/>
</dbReference>
<protein>
    <submittedName>
        <fullName evidence="5">EGF-like domain-containing protein</fullName>
    </submittedName>
</protein>
<dbReference type="InterPro" id="IPR043403">
    <property type="entry name" value="Gurken/Spitz"/>
</dbReference>
<dbReference type="Proteomes" id="UP000046395">
    <property type="component" value="Unassembled WGS sequence"/>
</dbReference>
<sequence length="146" mass="16087">MPNELAIAIKLPLCPPTSPRTHMRIIAGPGIYCTSSTAASPKRSRKTRCQCQPGWYGKRCEYKDIRDRYLPVQQQVHVAGLSVAVALLIVSVAFICLVLYVCYCRRRRRRHCLESGGANLSTGSATAGYDRTTNGLLAQKCVSQSI</sequence>
<dbReference type="Gene3D" id="2.10.25.10">
    <property type="entry name" value="Laminin"/>
    <property type="match status" value="1"/>
</dbReference>
<evidence type="ECO:0000256" key="1">
    <source>
        <dbReference type="SAM" id="Phobius"/>
    </source>
</evidence>
<evidence type="ECO:0000259" key="2">
    <source>
        <dbReference type="PROSITE" id="PS00022"/>
    </source>
</evidence>
<feature type="transmembrane region" description="Helical" evidence="1">
    <location>
        <begin position="78"/>
        <end position="103"/>
    </location>
</feature>
<dbReference type="GO" id="GO:0005154">
    <property type="term" value="F:epidermal growth factor receptor binding"/>
    <property type="evidence" value="ECO:0007669"/>
    <property type="project" value="InterPro"/>
</dbReference>
<dbReference type="GO" id="GO:0007173">
    <property type="term" value="P:epidermal growth factor receptor signaling pathway"/>
    <property type="evidence" value="ECO:0007669"/>
    <property type="project" value="InterPro"/>
</dbReference>
<dbReference type="WBParaSite" id="TMUE_1000003301.1">
    <property type="protein sequence ID" value="TMUE_1000003301.1"/>
    <property type="gene ID" value="WBGene00298676"/>
</dbReference>
<name>A0A5S6Q7L4_TRIMR</name>
<dbReference type="SUPFAM" id="SSF57196">
    <property type="entry name" value="EGF/Laminin"/>
    <property type="match status" value="1"/>
</dbReference>
<dbReference type="PROSITE" id="PS01186">
    <property type="entry name" value="EGF_2"/>
    <property type="match status" value="1"/>
</dbReference>
<keyword evidence="1" id="KW-1133">Transmembrane helix</keyword>
<organism evidence="4 5">
    <name type="scientific">Trichuris muris</name>
    <name type="common">Mouse whipworm</name>
    <dbReference type="NCBI Taxonomy" id="70415"/>
    <lineage>
        <taxon>Eukaryota</taxon>
        <taxon>Metazoa</taxon>
        <taxon>Ecdysozoa</taxon>
        <taxon>Nematoda</taxon>
        <taxon>Enoplea</taxon>
        <taxon>Dorylaimia</taxon>
        <taxon>Trichinellida</taxon>
        <taxon>Trichuridae</taxon>
        <taxon>Trichuris</taxon>
    </lineage>
</organism>
<feature type="domain" description="EGF-like" evidence="2 3">
    <location>
        <begin position="49"/>
        <end position="60"/>
    </location>
</feature>
<evidence type="ECO:0000313" key="4">
    <source>
        <dbReference type="Proteomes" id="UP000046395"/>
    </source>
</evidence>
<dbReference type="PANTHER" id="PTHR12332">
    <property type="entry name" value="KEREN-RELATED"/>
    <property type="match status" value="1"/>
</dbReference>